<dbReference type="EMBL" id="JAUGQQ010000007">
    <property type="protein sequence ID" value="MDN3724960.1"/>
    <property type="molecule type" value="Genomic_DNA"/>
</dbReference>
<dbReference type="InterPro" id="IPR053851">
    <property type="entry name" value="DUF6929"/>
</dbReference>
<dbReference type="RefSeq" id="WP_290255051.1">
    <property type="nucleotide sequence ID" value="NZ_JAUGQQ010000007.1"/>
</dbReference>
<evidence type="ECO:0008006" key="3">
    <source>
        <dbReference type="Google" id="ProtNLM"/>
    </source>
</evidence>
<sequence length="290" mass="32790">MKITVSKIIKIDNIPSGSGIVKYGENYLVIGDDSPFLFSLDKNFKLVSKTPLLDSVNFSEKRIVKANKPDFEAMERVGENELVIFGSGSKAPERNVFVRILLKDSITVEKYDVSRLYQNLKNTPIFKNSELNIEATAFFNNHIYLFNRKKNLIIKFEYPSLIKYIKGEIEFPEPEIKQFSLPKINGIEAGFSGATALQREPKIIFTASVENTDNAYDDGEILGSFIGMVDIANNTISEEYKYCEIPYTEARLKVESVTVKEEITTGNTKVVLITDDDKGNSIILESTLHW</sequence>
<proteinExistence type="predicted"/>
<evidence type="ECO:0000313" key="1">
    <source>
        <dbReference type="EMBL" id="MDN3724960.1"/>
    </source>
</evidence>
<dbReference type="Pfam" id="PF22000">
    <property type="entry name" value="DUF6929"/>
    <property type="match status" value="1"/>
</dbReference>
<protein>
    <recommendedName>
        <fullName evidence="3">DUF4221 domain-containing protein</fullName>
    </recommendedName>
</protein>
<evidence type="ECO:0000313" key="2">
    <source>
        <dbReference type="Proteomes" id="UP001244787"/>
    </source>
</evidence>
<keyword evidence="2" id="KW-1185">Reference proteome</keyword>
<comment type="caution">
    <text evidence="1">The sequence shown here is derived from an EMBL/GenBank/DDBJ whole genome shotgun (WGS) entry which is preliminary data.</text>
</comment>
<organism evidence="1 2">
    <name type="scientific">Aequorivita aurantiaca</name>
    <dbReference type="NCBI Taxonomy" id="3053356"/>
    <lineage>
        <taxon>Bacteria</taxon>
        <taxon>Pseudomonadati</taxon>
        <taxon>Bacteroidota</taxon>
        <taxon>Flavobacteriia</taxon>
        <taxon>Flavobacteriales</taxon>
        <taxon>Flavobacteriaceae</taxon>
        <taxon>Aequorivita</taxon>
    </lineage>
</organism>
<reference evidence="1 2" key="1">
    <citation type="submission" date="2023-06" db="EMBL/GenBank/DDBJ databases">
        <authorList>
            <person name="Ye Y.-Q."/>
            <person name="Du Z.-J."/>
        </authorList>
    </citation>
    <scope>NUCLEOTIDE SEQUENCE [LARGE SCALE GENOMIC DNA]</scope>
    <source>
        <strain evidence="1 2">SDUM287046</strain>
    </source>
</reference>
<dbReference type="Proteomes" id="UP001244787">
    <property type="component" value="Unassembled WGS sequence"/>
</dbReference>
<name>A0ABT8DM39_9FLAO</name>
<gene>
    <name evidence="1" type="ORF">QRD02_11240</name>
</gene>
<accession>A0ABT8DM39</accession>